<dbReference type="eggNOG" id="COG0539">
    <property type="taxonomic scope" value="Bacteria"/>
</dbReference>
<sequence length="362" mass="39578">MKRFDMGERVSLKVVAVSAGTVFLDLNAKSEGVLDASEFTDENGICSIHPGDMLDVYFIGNESGEARFTTKISGGKADKSILENAYKNGIPVEGHVDKEIKGGYEVTVGTSRAFCPYSQMGWKQKGDAASFVGKHLVFKIQEYKNDGRDMLVSNRAVMEEAYEKELEALKEKLKEGMTVEATVVSLQTYGAFVDIGGFEALLPISEIARSRVDDVSTVLHVGQKLDVKIIKADWAHERVSVSAKELLADPWTAAAEKYASGSKYEGIVSRVAPFGVFVELEPGVDGLVHISEMDGVDSHTNLNKVFSKGQKMSVLVKEVNARERRISLTPTTSVEQDKTTARYISGQTDGEGYNPFAALLRK</sequence>
<dbReference type="AlphaFoldDB" id="U2L3H9"/>
<evidence type="ECO:0000256" key="1">
    <source>
        <dbReference type="ARBA" id="ARBA00006767"/>
    </source>
</evidence>
<reference evidence="7 8" key="1">
    <citation type="submission" date="2013-08" db="EMBL/GenBank/DDBJ databases">
        <authorList>
            <person name="Durkin A.S."/>
            <person name="Haft D.R."/>
            <person name="McCorrison J."/>
            <person name="Torralba M."/>
            <person name="Gillis M."/>
            <person name="Haft D.H."/>
            <person name="Methe B."/>
            <person name="Sutton G."/>
            <person name="Nelson K.E."/>
        </authorList>
    </citation>
    <scope>NUCLEOTIDE SEQUENCE [LARGE SCALE GENOMIC DNA]</scope>
    <source>
        <strain evidence="6 8">ATCC 35536</strain>
        <strain evidence="5 7">VPI DR56BR1116</strain>
    </source>
</reference>
<dbReference type="SUPFAM" id="SSF50249">
    <property type="entry name" value="Nucleic acid-binding proteins"/>
    <property type="match status" value="4"/>
</dbReference>
<evidence type="ECO:0000259" key="4">
    <source>
        <dbReference type="PROSITE" id="PS50126"/>
    </source>
</evidence>
<proteinExistence type="inferred from homology"/>
<dbReference type="STRING" id="1125725.HMPREF1325_0419"/>
<dbReference type="PROSITE" id="PS50126">
    <property type="entry name" value="S1"/>
    <property type="match status" value="3"/>
</dbReference>
<evidence type="ECO:0000256" key="2">
    <source>
        <dbReference type="ARBA" id="ARBA00022980"/>
    </source>
</evidence>
<dbReference type="PANTHER" id="PTHR10724">
    <property type="entry name" value="30S RIBOSOMAL PROTEIN S1"/>
    <property type="match status" value="1"/>
</dbReference>
<keyword evidence="2" id="KW-0689">Ribosomal protein</keyword>
<dbReference type="InterPro" id="IPR050437">
    <property type="entry name" value="Ribos_protein_bS1-like"/>
</dbReference>
<dbReference type="PANTHER" id="PTHR10724:SF7">
    <property type="entry name" value="SMALL RIBOSOMAL SUBUNIT PROTEIN BS1C"/>
    <property type="match status" value="1"/>
</dbReference>
<evidence type="ECO:0000313" key="5">
    <source>
        <dbReference type="EMBL" id="ERF60099.1"/>
    </source>
</evidence>
<dbReference type="GO" id="GO:1990904">
    <property type="term" value="C:ribonucleoprotein complex"/>
    <property type="evidence" value="ECO:0007669"/>
    <property type="project" value="UniProtKB-KW"/>
</dbReference>
<dbReference type="RefSeq" id="WP_021330956.1">
    <property type="nucleotide sequence ID" value="NZ_AUZJ01000049.1"/>
</dbReference>
<dbReference type="GO" id="GO:0003735">
    <property type="term" value="F:structural constituent of ribosome"/>
    <property type="evidence" value="ECO:0007669"/>
    <property type="project" value="TreeGrafter"/>
</dbReference>
<keyword evidence="8" id="KW-1185">Reference proteome</keyword>
<dbReference type="SMART" id="SM00316">
    <property type="entry name" value="S1"/>
    <property type="match status" value="4"/>
</dbReference>
<feature type="domain" description="S1 motif" evidence="4">
    <location>
        <begin position="261"/>
        <end position="331"/>
    </location>
</feature>
<comment type="similarity">
    <text evidence="1">Belongs to the bacterial ribosomal protein bS1 family.</text>
</comment>
<dbReference type="Proteomes" id="UP000016646">
    <property type="component" value="Unassembled WGS sequence"/>
</dbReference>
<keyword evidence="3" id="KW-0687">Ribonucleoprotein</keyword>
<gene>
    <name evidence="6" type="ORF">HMPREF0860_1851</name>
    <name evidence="5" type="ORF">HMPREF1325_0419</name>
</gene>
<evidence type="ECO:0000256" key="3">
    <source>
        <dbReference type="ARBA" id="ARBA00023274"/>
    </source>
</evidence>
<dbReference type="Proteomes" id="UP000016412">
    <property type="component" value="Unassembled WGS sequence"/>
</dbReference>
<dbReference type="InterPro" id="IPR012340">
    <property type="entry name" value="NA-bd_OB-fold"/>
</dbReference>
<feature type="domain" description="S1 motif" evidence="4">
    <location>
        <begin position="7"/>
        <end position="71"/>
    </location>
</feature>
<dbReference type="EMBL" id="AVQI01000079">
    <property type="protein sequence ID" value="ERJ98910.1"/>
    <property type="molecule type" value="Genomic_DNA"/>
</dbReference>
<dbReference type="GO" id="GO:0006412">
    <property type="term" value="P:translation"/>
    <property type="evidence" value="ECO:0007669"/>
    <property type="project" value="TreeGrafter"/>
</dbReference>
<dbReference type="GO" id="GO:0005840">
    <property type="term" value="C:ribosome"/>
    <property type="evidence" value="ECO:0007669"/>
    <property type="project" value="UniProtKB-KW"/>
</dbReference>
<dbReference type="Gene3D" id="2.40.50.140">
    <property type="entry name" value="Nucleic acid-binding proteins"/>
    <property type="match status" value="3"/>
</dbReference>
<dbReference type="InterPro" id="IPR035104">
    <property type="entry name" value="Ribosomal_protein_S1-like"/>
</dbReference>
<dbReference type="GO" id="GO:0003729">
    <property type="term" value="F:mRNA binding"/>
    <property type="evidence" value="ECO:0007669"/>
    <property type="project" value="TreeGrafter"/>
</dbReference>
<dbReference type="PATRIC" id="fig|1125725.3.peg.1945"/>
<accession>U2L3H9</accession>
<dbReference type="InterPro" id="IPR003029">
    <property type="entry name" value="S1_domain"/>
</dbReference>
<organism evidence="5 7">
    <name type="scientific">Treponema socranskii subsp. socranskii VPI DR56BR1116 = ATCC 35536</name>
    <dbReference type="NCBI Taxonomy" id="1125725"/>
    <lineage>
        <taxon>Bacteria</taxon>
        <taxon>Pseudomonadati</taxon>
        <taxon>Spirochaetota</taxon>
        <taxon>Spirochaetia</taxon>
        <taxon>Spirochaetales</taxon>
        <taxon>Treponemataceae</taxon>
        <taxon>Treponema</taxon>
    </lineage>
</organism>
<dbReference type="OrthoDB" id="9804077at2"/>
<evidence type="ECO:0000313" key="6">
    <source>
        <dbReference type="EMBL" id="ERJ98910.1"/>
    </source>
</evidence>
<feature type="domain" description="S1 motif" evidence="4">
    <location>
        <begin position="176"/>
        <end position="244"/>
    </location>
</feature>
<protein>
    <submittedName>
        <fullName evidence="5">S1 RNA binding domain protein</fullName>
    </submittedName>
</protein>
<comment type="caution">
    <text evidence="5">The sequence shown here is derived from an EMBL/GenBank/DDBJ whole genome shotgun (WGS) entry which is preliminary data.</text>
</comment>
<evidence type="ECO:0000313" key="7">
    <source>
        <dbReference type="Proteomes" id="UP000016412"/>
    </source>
</evidence>
<dbReference type="PRINTS" id="PR00681">
    <property type="entry name" value="RIBOSOMALS1"/>
</dbReference>
<dbReference type="CDD" id="cd04465">
    <property type="entry name" value="S1_RPS1_repeat_ec2_hs2"/>
    <property type="match status" value="1"/>
</dbReference>
<dbReference type="EMBL" id="AUZJ01000049">
    <property type="protein sequence ID" value="ERF60099.1"/>
    <property type="molecule type" value="Genomic_DNA"/>
</dbReference>
<name>U2L3H9_TRESO</name>
<dbReference type="Pfam" id="PF00575">
    <property type="entry name" value="S1"/>
    <property type="match status" value="2"/>
</dbReference>
<evidence type="ECO:0000313" key="8">
    <source>
        <dbReference type="Proteomes" id="UP000016646"/>
    </source>
</evidence>